<dbReference type="EMBL" id="MK500399">
    <property type="protein sequence ID" value="QBK88797.1"/>
    <property type="molecule type" value="Genomic_DNA"/>
</dbReference>
<protein>
    <submittedName>
        <fullName evidence="1">Uncharacterized protein</fullName>
    </submittedName>
</protein>
<evidence type="ECO:0000313" key="1">
    <source>
        <dbReference type="EMBL" id="QBK88797.1"/>
    </source>
</evidence>
<accession>A0A481Z139</accession>
<gene>
    <name evidence="1" type="ORF">LCMiAC01_04790</name>
</gene>
<reference evidence="1" key="1">
    <citation type="journal article" date="2019" name="MBio">
        <title>Virus Genomes from Deep Sea Sediments Expand the Ocean Megavirome and Support Independent Origins of Viral Gigantism.</title>
        <authorList>
            <person name="Backstrom D."/>
            <person name="Yutin N."/>
            <person name="Jorgensen S.L."/>
            <person name="Dharamshi J."/>
            <person name="Homa F."/>
            <person name="Zaremba-Niedwiedzka K."/>
            <person name="Spang A."/>
            <person name="Wolf Y.I."/>
            <person name="Koonin E.V."/>
            <person name="Ettema T.J."/>
        </authorList>
    </citation>
    <scope>NUCLEOTIDE SEQUENCE</scope>
</reference>
<name>A0A481Z139_9VIRU</name>
<organism evidence="1">
    <name type="scientific">Mimivirus LCMiAC01</name>
    <dbReference type="NCBI Taxonomy" id="2506608"/>
    <lineage>
        <taxon>Viruses</taxon>
        <taxon>Varidnaviria</taxon>
        <taxon>Bamfordvirae</taxon>
        <taxon>Nucleocytoviricota</taxon>
        <taxon>Megaviricetes</taxon>
        <taxon>Imitervirales</taxon>
        <taxon>Mimiviridae</taxon>
        <taxon>Klosneuvirinae</taxon>
    </lineage>
</organism>
<sequence length="37" mass="4235">MIKQEDIVCLVETEQRTNVQDALIVGMLLIDLEKAYV</sequence>
<proteinExistence type="predicted"/>